<dbReference type="AlphaFoldDB" id="A0A2M8RT89"/>
<name>A0A2M8RT89_9PAST</name>
<dbReference type="GO" id="GO:0009086">
    <property type="term" value="P:methionine biosynthetic process"/>
    <property type="evidence" value="ECO:0007669"/>
    <property type="project" value="UniProtKB-KW"/>
</dbReference>
<evidence type="ECO:0000313" key="14">
    <source>
        <dbReference type="Proteomes" id="UP000230282"/>
    </source>
</evidence>
<dbReference type="GO" id="GO:0000976">
    <property type="term" value="F:transcription cis-regulatory region binding"/>
    <property type="evidence" value="ECO:0007669"/>
    <property type="project" value="TreeGrafter"/>
</dbReference>
<dbReference type="InterPro" id="IPR037406">
    <property type="entry name" value="MetR_PBP2"/>
</dbReference>
<evidence type="ECO:0000313" key="13">
    <source>
        <dbReference type="EMBL" id="PJG82087.1"/>
    </source>
</evidence>
<keyword evidence="10" id="KW-0804">Transcription</keyword>
<dbReference type="PRINTS" id="PR00039">
    <property type="entry name" value="HTHLYSR"/>
</dbReference>
<dbReference type="InterPro" id="IPR036390">
    <property type="entry name" value="WH_DNA-bd_sf"/>
</dbReference>
<comment type="similarity">
    <text evidence="2">Belongs to the LysR transcriptional regulatory family.</text>
</comment>
<accession>A0A2M8RT89</accession>
<evidence type="ECO:0000256" key="2">
    <source>
        <dbReference type="ARBA" id="ARBA00009437"/>
    </source>
</evidence>
<dbReference type="SUPFAM" id="SSF53850">
    <property type="entry name" value="Periplasmic binding protein-like II"/>
    <property type="match status" value="1"/>
</dbReference>
<feature type="domain" description="HTH lysR-type" evidence="12">
    <location>
        <begin position="6"/>
        <end position="63"/>
    </location>
</feature>
<dbReference type="Gene3D" id="1.10.10.10">
    <property type="entry name" value="Winged helix-like DNA-binding domain superfamily/Winged helix DNA-binding domain"/>
    <property type="match status" value="1"/>
</dbReference>
<dbReference type="FunFam" id="1.10.10.10:FF:000001">
    <property type="entry name" value="LysR family transcriptional regulator"/>
    <property type="match status" value="1"/>
</dbReference>
<dbReference type="InterPro" id="IPR000847">
    <property type="entry name" value="LysR_HTH_N"/>
</dbReference>
<keyword evidence="9" id="KW-0010">Activator</keyword>
<dbReference type="Gene3D" id="3.40.190.10">
    <property type="entry name" value="Periplasmic binding protein-like II"/>
    <property type="match status" value="3"/>
</dbReference>
<proteinExistence type="inferred from homology"/>
<dbReference type="OrthoDB" id="155872at2"/>
<evidence type="ECO:0000256" key="8">
    <source>
        <dbReference type="ARBA" id="ARBA00023125"/>
    </source>
</evidence>
<dbReference type="PANTHER" id="PTHR30126:SF25">
    <property type="entry name" value="HTH-TYPE TRANSCRIPTIONAL REGULATOR METR"/>
    <property type="match status" value="1"/>
</dbReference>
<dbReference type="GO" id="GO:0005737">
    <property type="term" value="C:cytoplasm"/>
    <property type="evidence" value="ECO:0007669"/>
    <property type="project" value="UniProtKB-SubCell"/>
</dbReference>
<evidence type="ECO:0000256" key="9">
    <source>
        <dbReference type="ARBA" id="ARBA00023159"/>
    </source>
</evidence>
<evidence type="ECO:0000256" key="4">
    <source>
        <dbReference type="ARBA" id="ARBA00022490"/>
    </source>
</evidence>
<keyword evidence="6" id="KW-0028">Amino-acid biosynthesis</keyword>
<dbReference type="RefSeq" id="WP_100297559.1">
    <property type="nucleotide sequence ID" value="NZ_PHGZ01000029.1"/>
</dbReference>
<keyword evidence="7" id="KW-0805">Transcription regulation</keyword>
<evidence type="ECO:0000256" key="6">
    <source>
        <dbReference type="ARBA" id="ARBA00022605"/>
    </source>
</evidence>
<dbReference type="Proteomes" id="UP000230282">
    <property type="component" value="Unassembled WGS sequence"/>
</dbReference>
<comment type="subcellular location">
    <subcellularLocation>
        <location evidence="1">Cytoplasm</location>
    </subcellularLocation>
</comment>
<gene>
    <name evidence="13" type="ORF">CVP04_10995</name>
</gene>
<dbReference type="InterPro" id="IPR005119">
    <property type="entry name" value="LysR_subst-bd"/>
</dbReference>
<keyword evidence="5" id="KW-0678">Repressor</keyword>
<reference evidence="13 14" key="1">
    <citation type="submission" date="2017-11" db="EMBL/GenBank/DDBJ databases">
        <title>Reclassification of Bisgaard taxon 5 as Caviibacterium pharyngocola gen. nov., sp. nov.</title>
        <authorList>
            <person name="Christensen H."/>
        </authorList>
    </citation>
    <scope>NUCLEOTIDE SEQUENCE [LARGE SCALE GENOMIC DNA]</scope>
    <source>
        <strain evidence="13 14">7_3</strain>
    </source>
</reference>
<evidence type="ECO:0000256" key="5">
    <source>
        <dbReference type="ARBA" id="ARBA00022491"/>
    </source>
</evidence>
<evidence type="ECO:0000256" key="1">
    <source>
        <dbReference type="ARBA" id="ARBA00004496"/>
    </source>
</evidence>
<evidence type="ECO:0000256" key="3">
    <source>
        <dbReference type="ARBA" id="ARBA00019365"/>
    </source>
</evidence>
<dbReference type="CDD" id="cd08441">
    <property type="entry name" value="PBP2_MetR"/>
    <property type="match status" value="1"/>
</dbReference>
<protein>
    <recommendedName>
        <fullName evidence="3">HTH-type transcriptional regulator MetR</fullName>
    </recommendedName>
</protein>
<dbReference type="PANTHER" id="PTHR30126">
    <property type="entry name" value="HTH-TYPE TRANSCRIPTIONAL REGULATOR"/>
    <property type="match status" value="1"/>
</dbReference>
<keyword evidence="11" id="KW-0486">Methionine biosynthesis</keyword>
<evidence type="ECO:0000256" key="11">
    <source>
        <dbReference type="ARBA" id="ARBA00023167"/>
    </source>
</evidence>
<dbReference type="Pfam" id="PF03466">
    <property type="entry name" value="LysR_substrate"/>
    <property type="match status" value="1"/>
</dbReference>
<dbReference type="PROSITE" id="PS50931">
    <property type="entry name" value="HTH_LYSR"/>
    <property type="match status" value="1"/>
</dbReference>
<dbReference type="Pfam" id="PF00126">
    <property type="entry name" value="HTH_1"/>
    <property type="match status" value="1"/>
</dbReference>
<organism evidence="13 14">
    <name type="scientific">Caviibacterium pharyngocola</name>
    <dbReference type="NCBI Taxonomy" id="28159"/>
    <lineage>
        <taxon>Bacteria</taxon>
        <taxon>Pseudomonadati</taxon>
        <taxon>Pseudomonadota</taxon>
        <taxon>Gammaproteobacteria</taxon>
        <taxon>Pasteurellales</taxon>
        <taxon>Pasteurellaceae</taxon>
        <taxon>Caviibacterium</taxon>
    </lineage>
</organism>
<dbReference type="GO" id="GO:0003700">
    <property type="term" value="F:DNA-binding transcription factor activity"/>
    <property type="evidence" value="ECO:0007669"/>
    <property type="project" value="InterPro"/>
</dbReference>
<keyword evidence="8" id="KW-0238">DNA-binding</keyword>
<evidence type="ECO:0000256" key="10">
    <source>
        <dbReference type="ARBA" id="ARBA00023163"/>
    </source>
</evidence>
<dbReference type="SUPFAM" id="SSF46785">
    <property type="entry name" value="Winged helix' DNA-binding domain"/>
    <property type="match status" value="1"/>
</dbReference>
<comment type="caution">
    <text evidence="13">The sequence shown here is derived from an EMBL/GenBank/DDBJ whole genome shotgun (WGS) entry which is preliminary data.</text>
</comment>
<keyword evidence="4" id="KW-0963">Cytoplasm</keyword>
<evidence type="ECO:0000259" key="12">
    <source>
        <dbReference type="PROSITE" id="PS50931"/>
    </source>
</evidence>
<keyword evidence="14" id="KW-1185">Reference proteome</keyword>
<dbReference type="EMBL" id="PHGZ01000029">
    <property type="protein sequence ID" value="PJG82087.1"/>
    <property type="molecule type" value="Genomic_DNA"/>
</dbReference>
<evidence type="ECO:0000256" key="7">
    <source>
        <dbReference type="ARBA" id="ARBA00023015"/>
    </source>
</evidence>
<sequence length="308" mass="34717">MKPIFLELRHLKTLLALKETGSVSLAAKRVYLTQSALSHQIKLLEEQYGLVLFERKTQPLHFTAAGERLIQLANEILPKVIEAERDLARVKEGEAGELRIAVECHTCFDWLMPAMDGFRQHWPLVELDIVSGFHTDTVGLLLTHRADWAVVSEIEETVGIVHKPLFSYEMVGLCAKDHPLSAKAVWQAEDFIDQTLITYPVPDDMLDLLRKVLHPKGINPTRRTSELTIAIIQLVASKRGIAALPFWAAKPYLDRGYIVARKITDEGLYSNLYAAYREADADSAYIDDFYETVKSQSFSTLPGLSVLE</sequence>
<dbReference type="InterPro" id="IPR036388">
    <property type="entry name" value="WH-like_DNA-bd_sf"/>
</dbReference>